<evidence type="ECO:0000256" key="1">
    <source>
        <dbReference type="SAM" id="MobiDB-lite"/>
    </source>
</evidence>
<dbReference type="OrthoDB" id="4021778at2759"/>
<evidence type="ECO:0000313" key="4">
    <source>
        <dbReference type="Proteomes" id="UP000297245"/>
    </source>
</evidence>
<feature type="transmembrane region" description="Helical" evidence="2">
    <location>
        <begin position="140"/>
        <end position="157"/>
    </location>
</feature>
<evidence type="ECO:0000313" key="3">
    <source>
        <dbReference type="EMBL" id="THV04945.1"/>
    </source>
</evidence>
<feature type="region of interest" description="Disordered" evidence="1">
    <location>
        <begin position="575"/>
        <end position="596"/>
    </location>
</feature>
<keyword evidence="2" id="KW-0812">Transmembrane</keyword>
<dbReference type="AlphaFoldDB" id="A0A4S8MPU5"/>
<keyword evidence="4" id="KW-1185">Reference proteome</keyword>
<keyword evidence="2" id="KW-1133">Transmembrane helix</keyword>
<sequence>MSRSPSSSSWLERFSSQNASHPTQIALRTYALGLSLSLGPSLLPFVTALLLNKPSKRTGRTALLKVLRRELGIDGFAFAMTFAVWGGSSLSDWWAHLEACSVDQHENTEDKDSGKPSPIRRVRAWISYLNSKLQPRQKTFLSYIIPSFVCVLLLQAGRRPSKRTNRSREPVTFPIPYTPLTPSPPSEQGRVSPTLDLTLLLVVRALDVVVQQFVMRRSEILAYSRLKERQPQPERLREQQIQEEKVKKRMALTTSIDALLFWACSARIMWCFFYEPQRLPRSYVKWINSLASVDSRLLRALQLIRERKWSYIHGSPSHPSLLTSMAADLKLPARWGDPLVIPAFGSDEGNKIWESLGVKSRAGVGGIPCEIVHGGVGSTFGLAGSCTANATLRGMTAFVEAFAIYFPVHLLPILLTRPRALLRPHRASRILVSSLRSSAFLSAFISLFWSSVCITRTTGLARLFPSISHDFWDGPYGCILAGCLMCGSSIWIEHGHRRGEMALYVLPRAIRACIPFNWIKNPKARAMAFERLAFVLSLSSLLTASRHHPEALRGVARWALTFMMNGPRAGFWQRKRQALDTTRPPSPSSEDNTQKL</sequence>
<proteinExistence type="predicted"/>
<evidence type="ECO:0000256" key="2">
    <source>
        <dbReference type="SAM" id="Phobius"/>
    </source>
</evidence>
<accession>A0A4S8MPU5</accession>
<reference evidence="3 4" key="1">
    <citation type="journal article" date="2019" name="Nat. Ecol. Evol.">
        <title>Megaphylogeny resolves global patterns of mushroom evolution.</title>
        <authorList>
            <person name="Varga T."/>
            <person name="Krizsan K."/>
            <person name="Foldi C."/>
            <person name="Dima B."/>
            <person name="Sanchez-Garcia M."/>
            <person name="Sanchez-Ramirez S."/>
            <person name="Szollosi G.J."/>
            <person name="Szarkandi J.G."/>
            <person name="Papp V."/>
            <person name="Albert L."/>
            <person name="Andreopoulos W."/>
            <person name="Angelini C."/>
            <person name="Antonin V."/>
            <person name="Barry K.W."/>
            <person name="Bougher N.L."/>
            <person name="Buchanan P."/>
            <person name="Buyck B."/>
            <person name="Bense V."/>
            <person name="Catcheside P."/>
            <person name="Chovatia M."/>
            <person name="Cooper J."/>
            <person name="Damon W."/>
            <person name="Desjardin D."/>
            <person name="Finy P."/>
            <person name="Geml J."/>
            <person name="Haridas S."/>
            <person name="Hughes K."/>
            <person name="Justo A."/>
            <person name="Karasinski D."/>
            <person name="Kautmanova I."/>
            <person name="Kiss B."/>
            <person name="Kocsube S."/>
            <person name="Kotiranta H."/>
            <person name="LaButti K.M."/>
            <person name="Lechner B.E."/>
            <person name="Liimatainen K."/>
            <person name="Lipzen A."/>
            <person name="Lukacs Z."/>
            <person name="Mihaltcheva S."/>
            <person name="Morgado L.N."/>
            <person name="Niskanen T."/>
            <person name="Noordeloos M.E."/>
            <person name="Ohm R.A."/>
            <person name="Ortiz-Santana B."/>
            <person name="Ovrebo C."/>
            <person name="Racz N."/>
            <person name="Riley R."/>
            <person name="Savchenko A."/>
            <person name="Shiryaev A."/>
            <person name="Soop K."/>
            <person name="Spirin V."/>
            <person name="Szebenyi C."/>
            <person name="Tomsovsky M."/>
            <person name="Tulloss R.E."/>
            <person name="Uehling J."/>
            <person name="Grigoriev I.V."/>
            <person name="Vagvolgyi C."/>
            <person name="Papp T."/>
            <person name="Martin F.M."/>
            <person name="Miettinen O."/>
            <person name="Hibbett D.S."/>
            <person name="Nagy L.G."/>
        </authorList>
    </citation>
    <scope>NUCLEOTIDE SEQUENCE [LARGE SCALE GENOMIC DNA]</scope>
    <source>
        <strain evidence="3 4">CBS 962.96</strain>
    </source>
</reference>
<feature type="compositionally biased region" description="Pro residues" evidence="1">
    <location>
        <begin position="176"/>
        <end position="185"/>
    </location>
</feature>
<dbReference type="PANTHER" id="PTHR12459">
    <property type="entry name" value="TRANSMEMBRANE PROTEIN 135-RELATED"/>
    <property type="match status" value="1"/>
</dbReference>
<protein>
    <recommendedName>
        <fullName evidence="5">Transmembrane protein 135 N-terminal domain-containing protein</fullName>
    </recommendedName>
</protein>
<feature type="transmembrane region" description="Helical" evidence="2">
    <location>
        <begin position="30"/>
        <end position="51"/>
    </location>
</feature>
<feature type="region of interest" description="Disordered" evidence="1">
    <location>
        <begin position="162"/>
        <end position="189"/>
    </location>
</feature>
<dbReference type="PANTHER" id="PTHR12459:SF15">
    <property type="entry name" value="TRANSMEMBRANE PROTEIN 135"/>
    <property type="match status" value="1"/>
</dbReference>
<dbReference type="EMBL" id="ML179052">
    <property type="protein sequence ID" value="THV04945.1"/>
    <property type="molecule type" value="Genomic_DNA"/>
</dbReference>
<keyword evidence="2" id="KW-0472">Membrane</keyword>
<organism evidence="3 4">
    <name type="scientific">Dendrothele bispora (strain CBS 962.96)</name>
    <dbReference type="NCBI Taxonomy" id="1314807"/>
    <lineage>
        <taxon>Eukaryota</taxon>
        <taxon>Fungi</taxon>
        <taxon>Dikarya</taxon>
        <taxon>Basidiomycota</taxon>
        <taxon>Agaricomycotina</taxon>
        <taxon>Agaricomycetes</taxon>
        <taxon>Agaricomycetidae</taxon>
        <taxon>Agaricales</taxon>
        <taxon>Agaricales incertae sedis</taxon>
        <taxon>Dendrothele</taxon>
    </lineage>
</organism>
<name>A0A4S8MPU5_DENBC</name>
<dbReference type="InterPro" id="IPR026749">
    <property type="entry name" value="Tmem135"/>
</dbReference>
<evidence type="ECO:0008006" key="5">
    <source>
        <dbReference type="Google" id="ProtNLM"/>
    </source>
</evidence>
<dbReference type="Proteomes" id="UP000297245">
    <property type="component" value="Unassembled WGS sequence"/>
</dbReference>
<gene>
    <name evidence="3" type="ORF">K435DRAFT_746322</name>
</gene>